<sequence>MKRRTRYVLVLVLAAVLVNLPLLHATWTDLRVDRSGVEVEATVVDHRTAGGQHLLTFRFPEDIDPDQRTWSADVDAATFDRAVGTGEITVRVVESDPAAYRVDGQVDSSALLVITLIADVLLVVVALLLWRYGGRRRPQLRAIAVGDVERCPPGVALDRIEGETYLVRGEVAELGDDRVVIELADRSVLVLLDGHRNPVGHQQAAQVHARLI</sequence>
<name>A0A7W4W190_9ACTN</name>
<evidence type="ECO:0000313" key="3">
    <source>
        <dbReference type="Proteomes" id="UP000589626"/>
    </source>
</evidence>
<proteinExistence type="predicted"/>
<keyword evidence="1" id="KW-1133">Transmembrane helix</keyword>
<comment type="caution">
    <text evidence="2">The sequence shown here is derived from an EMBL/GenBank/DDBJ whole genome shotgun (WGS) entry which is preliminary data.</text>
</comment>
<protein>
    <recommendedName>
        <fullName evidence="4">DUF3592 domain-containing protein</fullName>
    </recommendedName>
</protein>
<keyword evidence="3" id="KW-1185">Reference proteome</keyword>
<reference evidence="2 3" key="1">
    <citation type="submission" date="2020-08" db="EMBL/GenBank/DDBJ databases">
        <title>Sequencing the genomes of 1000 actinobacteria strains.</title>
        <authorList>
            <person name="Klenk H.-P."/>
        </authorList>
    </citation>
    <scope>NUCLEOTIDE SEQUENCE [LARGE SCALE GENOMIC DNA]</scope>
    <source>
        <strain evidence="2 3">DSM 105498</strain>
    </source>
</reference>
<dbReference type="AlphaFoldDB" id="A0A7W4W190"/>
<evidence type="ECO:0000313" key="2">
    <source>
        <dbReference type="EMBL" id="MBB3045550.1"/>
    </source>
</evidence>
<keyword evidence="1" id="KW-0472">Membrane</keyword>
<organism evidence="2 3">
    <name type="scientific">Nocardioides soli</name>
    <dbReference type="NCBI Taxonomy" id="1036020"/>
    <lineage>
        <taxon>Bacteria</taxon>
        <taxon>Bacillati</taxon>
        <taxon>Actinomycetota</taxon>
        <taxon>Actinomycetes</taxon>
        <taxon>Propionibacteriales</taxon>
        <taxon>Nocardioidaceae</taxon>
        <taxon>Nocardioides</taxon>
    </lineage>
</organism>
<dbReference type="EMBL" id="JACHWR010000011">
    <property type="protein sequence ID" value="MBB3045550.1"/>
    <property type="molecule type" value="Genomic_DNA"/>
</dbReference>
<accession>A0A7W4W190</accession>
<evidence type="ECO:0008006" key="4">
    <source>
        <dbReference type="Google" id="ProtNLM"/>
    </source>
</evidence>
<gene>
    <name evidence="2" type="ORF">FHU40_005410</name>
</gene>
<dbReference type="Proteomes" id="UP000589626">
    <property type="component" value="Unassembled WGS sequence"/>
</dbReference>
<evidence type="ECO:0000256" key="1">
    <source>
        <dbReference type="SAM" id="Phobius"/>
    </source>
</evidence>
<feature type="transmembrane region" description="Helical" evidence="1">
    <location>
        <begin position="110"/>
        <end position="130"/>
    </location>
</feature>
<keyword evidence="1" id="KW-0812">Transmembrane</keyword>
<dbReference type="RefSeq" id="WP_183595538.1">
    <property type="nucleotide sequence ID" value="NZ_JACHWR010000011.1"/>
</dbReference>